<feature type="transmembrane region" description="Helical" evidence="1">
    <location>
        <begin position="21"/>
        <end position="44"/>
    </location>
</feature>
<reference evidence="2 3" key="1">
    <citation type="submission" date="2015-09" db="EMBL/GenBank/DDBJ databases">
        <title>Draft genome sequence of Hydrogenibacillus schlegelii DSM 2000.</title>
        <authorList>
            <person name="Hemp J."/>
        </authorList>
    </citation>
    <scope>NUCLEOTIDE SEQUENCE [LARGE SCALE GENOMIC DNA]</scope>
    <source>
        <strain evidence="2 3">MA 48</strain>
    </source>
</reference>
<dbReference type="InterPro" id="IPR026898">
    <property type="entry name" value="PrsW"/>
</dbReference>
<proteinExistence type="predicted"/>
<feature type="transmembrane region" description="Helical" evidence="1">
    <location>
        <begin position="236"/>
        <end position="253"/>
    </location>
</feature>
<evidence type="ECO:0000313" key="2">
    <source>
        <dbReference type="EMBL" id="OAR04070.1"/>
    </source>
</evidence>
<dbReference type="Proteomes" id="UP000243024">
    <property type="component" value="Unassembled WGS sequence"/>
</dbReference>
<keyword evidence="1" id="KW-1133">Transmembrane helix</keyword>
<accession>A0A179IQT6</accession>
<evidence type="ECO:0000256" key="1">
    <source>
        <dbReference type="SAM" id="Phobius"/>
    </source>
</evidence>
<protein>
    <recommendedName>
        <fullName evidence="4">PrsW family intramembrane metalloprotease</fullName>
    </recommendedName>
</protein>
<feature type="transmembrane region" description="Helical" evidence="1">
    <location>
        <begin position="273"/>
        <end position="295"/>
    </location>
</feature>
<dbReference type="STRING" id="1484.SA87_00990"/>
<feature type="transmembrane region" description="Helical" evidence="1">
    <location>
        <begin position="80"/>
        <end position="97"/>
    </location>
</feature>
<dbReference type="GO" id="GO:0008233">
    <property type="term" value="F:peptidase activity"/>
    <property type="evidence" value="ECO:0007669"/>
    <property type="project" value="InterPro"/>
</dbReference>
<gene>
    <name evidence="2" type="ORF">SA87_00990</name>
</gene>
<dbReference type="Pfam" id="PF13367">
    <property type="entry name" value="PrsW-protease"/>
    <property type="match status" value="1"/>
</dbReference>
<sequence length="681" mass="78827">MRWLWDRFEEACHAILGRFPWIRNVYAVFAWFSFVVFLLSLLFLKDARTIFVQYLWSLYVLIQFWLIGRSKTITWRTYTAFFLAGGWVIAPLVRWVVSALNRVFGLIPSDVGSMAVLTPIVEEIFKLLPLIVFLLVARRSSSLSLSDYVLIGAATGAGFQWAEETVRRLVSTGWFGYGETLFGKFIHWEFWTLFPGKFYESSRPDLMTPSHAVETALVALGIGIALRLRWKKPREVGAYAYLFPAALLFLAILDHAAWNGQDDFPRWVLNLHAFFGAGFQAIPLLLVLWIVAIVYDYWDLNRVREELPRLPSEHWLNPLTEAYETFRVFFTKREDVFLLLVFYRERRQLGFTWLYGDEDARERGEALDGRLHQWLMWLSTAAVFLIFTWAAWNWLLTWPDADGSCFTCLFDGFTRWWGGLPWYEKAGLLFGIFALSFPLLGFWSAVGLALTVYDVAETADDLAELWRDPRKLQSPEVVLGTALTLGMMVLPGGPGKKPLASLAFRRFERHMPLPGSIGVDKTQKLFREVTIAGRKEFEMKYGRKGTGIYGIPDDLVVRNGKIEAVVEAKMWSREDWYKLASYPPEDIVYKGFPKKIGEQERRFWIQFEKHRESIDYLQSNLDKFPEARRLGIEIPVPIDEIRWVLKVSDSAPDEALEIIRRAYEAHGFPVEIYKVPWGKGK</sequence>
<evidence type="ECO:0008006" key="4">
    <source>
        <dbReference type="Google" id="ProtNLM"/>
    </source>
</evidence>
<keyword evidence="3" id="KW-1185">Reference proteome</keyword>
<feature type="transmembrane region" description="Helical" evidence="1">
    <location>
        <begin position="50"/>
        <end position="68"/>
    </location>
</feature>
<dbReference type="EMBL" id="JXBB01000024">
    <property type="protein sequence ID" value="OAR04070.1"/>
    <property type="molecule type" value="Genomic_DNA"/>
</dbReference>
<feature type="transmembrane region" description="Helical" evidence="1">
    <location>
        <begin position="374"/>
        <end position="392"/>
    </location>
</feature>
<name>A0A179IQT6_HYDSH</name>
<feature type="transmembrane region" description="Helical" evidence="1">
    <location>
        <begin position="428"/>
        <end position="456"/>
    </location>
</feature>
<evidence type="ECO:0000313" key="3">
    <source>
        <dbReference type="Proteomes" id="UP000243024"/>
    </source>
</evidence>
<feature type="transmembrane region" description="Helical" evidence="1">
    <location>
        <begin position="117"/>
        <end position="137"/>
    </location>
</feature>
<keyword evidence="1" id="KW-0472">Membrane</keyword>
<dbReference type="AlphaFoldDB" id="A0A179IQT6"/>
<comment type="caution">
    <text evidence="2">The sequence shown here is derived from an EMBL/GenBank/DDBJ whole genome shotgun (WGS) entry which is preliminary data.</text>
</comment>
<organism evidence="2 3">
    <name type="scientific">Hydrogenibacillus schlegelii</name>
    <name type="common">Bacillus schlegelii</name>
    <dbReference type="NCBI Taxonomy" id="1484"/>
    <lineage>
        <taxon>Bacteria</taxon>
        <taxon>Bacillati</taxon>
        <taxon>Bacillota</taxon>
        <taxon>Bacilli</taxon>
        <taxon>Bacillales</taxon>
        <taxon>Bacillales Family X. Incertae Sedis</taxon>
        <taxon>Hydrogenibacillus</taxon>
    </lineage>
</organism>
<keyword evidence="1" id="KW-0812">Transmembrane</keyword>